<dbReference type="CDD" id="cd06325">
    <property type="entry name" value="PBP1_ABC_unchar_transporter"/>
    <property type="match status" value="1"/>
</dbReference>
<dbReference type="Pfam" id="PF04392">
    <property type="entry name" value="ABC_sub_bind"/>
    <property type="match status" value="1"/>
</dbReference>
<name>A0A855X4I7_9BACT</name>
<accession>A0A855X4I7</accession>
<dbReference type="EMBL" id="PQAP01000023">
    <property type="protein sequence ID" value="PWB74769.1"/>
    <property type="molecule type" value="Genomic_DNA"/>
</dbReference>
<evidence type="ECO:0000313" key="2">
    <source>
        <dbReference type="Proteomes" id="UP000250918"/>
    </source>
</evidence>
<dbReference type="AlphaFoldDB" id="A0A855X4I7"/>
<reference evidence="1 2" key="1">
    <citation type="journal article" date="2018" name="ISME J.">
        <title>A methanotrophic archaeon couples anaerobic oxidation of methane to Fe(III) reduction.</title>
        <authorList>
            <person name="Cai C."/>
            <person name="Leu A.O."/>
            <person name="Xie G.J."/>
            <person name="Guo J."/>
            <person name="Feng Y."/>
            <person name="Zhao J.X."/>
            <person name="Tyson G.W."/>
            <person name="Yuan Z."/>
            <person name="Hu S."/>
        </authorList>
    </citation>
    <scope>NUCLEOTIDE SEQUENCE [LARGE SCALE GENOMIC DNA]</scope>
    <source>
        <strain evidence="1">FeB_12</strain>
    </source>
</reference>
<dbReference type="Gene3D" id="3.40.50.2300">
    <property type="match status" value="2"/>
</dbReference>
<evidence type="ECO:0008006" key="3">
    <source>
        <dbReference type="Google" id="ProtNLM"/>
    </source>
</evidence>
<dbReference type="InterPro" id="IPR007487">
    <property type="entry name" value="ABC_transpt-TYRBP-like"/>
</dbReference>
<dbReference type="PANTHER" id="PTHR35271">
    <property type="entry name" value="ABC TRANSPORTER, SUBSTRATE-BINDING LIPOPROTEIN-RELATED"/>
    <property type="match status" value="1"/>
</dbReference>
<proteinExistence type="predicted"/>
<protein>
    <recommendedName>
        <fullName evidence="3">ABC transporter substrate-binding protein</fullName>
    </recommendedName>
</protein>
<gene>
    <name evidence="1" type="ORF">C3F09_03515</name>
</gene>
<sequence length="318" mass="34580">MKLRLGRLLVFILPVLGGICLLSPEVSAQKIVIVTADTLTSTQRSVSGVKSVIRSSNPNTQFIEILLNVADMQSGHLRDSIRVIHPNLLVTTGTDATQFAKANFADIPIVFSSVMYPVVSGFVETFNRPGGNVTGASLSIPPRTQFEYFKTIIPNLKTIGVLYSANTASMIPPAQVVARSCGLELVALRVDSEKDLAARMDSITKVAQGLWSLADPTLFTPQSTKYILINALRRGTPFMGFSRILVESGALFALDFDYKAVGRQAGEIACQILKGAHPANISVTTPDIVWFHYNEKTAQHMAIKMPDSLVAIAKEVYR</sequence>
<dbReference type="PANTHER" id="PTHR35271:SF1">
    <property type="entry name" value="ABC TRANSPORTER, SUBSTRATE-BINDING LIPOPROTEIN"/>
    <property type="match status" value="1"/>
</dbReference>
<evidence type="ECO:0000313" key="1">
    <source>
        <dbReference type="EMBL" id="PWB74769.1"/>
    </source>
</evidence>
<dbReference type="Proteomes" id="UP000250918">
    <property type="component" value="Unassembled WGS sequence"/>
</dbReference>
<organism evidence="1 2">
    <name type="scientific">candidate division GN15 bacterium</name>
    <dbReference type="NCBI Taxonomy" id="2072418"/>
    <lineage>
        <taxon>Bacteria</taxon>
        <taxon>candidate division GN15</taxon>
    </lineage>
</organism>
<comment type="caution">
    <text evidence="1">The sequence shown here is derived from an EMBL/GenBank/DDBJ whole genome shotgun (WGS) entry which is preliminary data.</text>
</comment>